<protein>
    <submittedName>
        <fullName evidence="1">Uncharacterized protein</fullName>
    </submittedName>
</protein>
<keyword evidence="2" id="KW-1185">Reference proteome</keyword>
<dbReference type="Proteomes" id="UP000790709">
    <property type="component" value="Unassembled WGS sequence"/>
</dbReference>
<accession>A0ACB8AWJ7</accession>
<comment type="caution">
    <text evidence="1">The sequence shown here is derived from an EMBL/GenBank/DDBJ whole genome shotgun (WGS) entry which is preliminary data.</text>
</comment>
<feature type="non-terminal residue" evidence="1">
    <location>
        <position position="104"/>
    </location>
</feature>
<gene>
    <name evidence="1" type="ORF">BV22DRAFT_987660</name>
</gene>
<name>A0ACB8AWJ7_9AGAM</name>
<organism evidence="1 2">
    <name type="scientific">Leucogyrophana mollusca</name>
    <dbReference type="NCBI Taxonomy" id="85980"/>
    <lineage>
        <taxon>Eukaryota</taxon>
        <taxon>Fungi</taxon>
        <taxon>Dikarya</taxon>
        <taxon>Basidiomycota</taxon>
        <taxon>Agaricomycotina</taxon>
        <taxon>Agaricomycetes</taxon>
        <taxon>Agaricomycetidae</taxon>
        <taxon>Boletales</taxon>
        <taxon>Boletales incertae sedis</taxon>
        <taxon>Leucogyrophana</taxon>
    </lineage>
</organism>
<feature type="non-terminal residue" evidence="1">
    <location>
        <position position="1"/>
    </location>
</feature>
<proteinExistence type="predicted"/>
<dbReference type="EMBL" id="MU266942">
    <property type="protein sequence ID" value="KAH7917770.1"/>
    <property type="molecule type" value="Genomic_DNA"/>
</dbReference>
<evidence type="ECO:0000313" key="2">
    <source>
        <dbReference type="Proteomes" id="UP000790709"/>
    </source>
</evidence>
<reference evidence="1" key="1">
    <citation type="journal article" date="2021" name="New Phytol.">
        <title>Evolutionary innovations through gain and loss of genes in the ectomycorrhizal Boletales.</title>
        <authorList>
            <person name="Wu G."/>
            <person name="Miyauchi S."/>
            <person name="Morin E."/>
            <person name="Kuo A."/>
            <person name="Drula E."/>
            <person name="Varga T."/>
            <person name="Kohler A."/>
            <person name="Feng B."/>
            <person name="Cao Y."/>
            <person name="Lipzen A."/>
            <person name="Daum C."/>
            <person name="Hundley H."/>
            <person name="Pangilinan J."/>
            <person name="Johnson J."/>
            <person name="Barry K."/>
            <person name="LaButti K."/>
            <person name="Ng V."/>
            <person name="Ahrendt S."/>
            <person name="Min B."/>
            <person name="Choi I.G."/>
            <person name="Park H."/>
            <person name="Plett J.M."/>
            <person name="Magnuson J."/>
            <person name="Spatafora J.W."/>
            <person name="Nagy L.G."/>
            <person name="Henrissat B."/>
            <person name="Grigoriev I.V."/>
            <person name="Yang Z.L."/>
            <person name="Xu J."/>
            <person name="Martin F.M."/>
        </authorList>
    </citation>
    <scope>NUCLEOTIDE SEQUENCE</scope>
    <source>
        <strain evidence="1">KUC20120723A-06</strain>
    </source>
</reference>
<sequence>EGIFDSGSTVIQMSVHMARRAEVRWDSAATITLAGPHGTTAKALGLARNVLFDVNSCVVKVQAYIFDTRDYDILLGMPFFLVTSMYSEMGVNGVHCISLHDPEN</sequence>
<evidence type="ECO:0000313" key="1">
    <source>
        <dbReference type="EMBL" id="KAH7917770.1"/>
    </source>
</evidence>